<keyword evidence="2" id="KW-0547">Nucleotide-binding</keyword>
<evidence type="ECO:0000313" key="9">
    <source>
        <dbReference type="Proteomes" id="UP000297245"/>
    </source>
</evidence>
<evidence type="ECO:0000259" key="7">
    <source>
        <dbReference type="PROSITE" id="PS51194"/>
    </source>
</evidence>
<proteinExistence type="inferred from homology"/>
<evidence type="ECO:0000259" key="6">
    <source>
        <dbReference type="PROSITE" id="PS51192"/>
    </source>
</evidence>
<keyword evidence="9" id="KW-1185">Reference proteome</keyword>
<dbReference type="GO" id="GO:0005737">
    <property type="term" value="C:cytoplasm"/>
    <property type="evidence" value="ECO:0007669"/>
    <property type="project" value="TreeGrafter"/>
</dbReference>
<dbReference type="PANTHER" id="PTHR13710">
    <property type="entry name" value="DNA HELICASE RECQ FAMILY MEMBER"/>
    <property type="match status" value="1"/>
</dbReference>
<comment type="catalytic activity">
    <reaction evidence="4">
        <text>Couples ATP hydrolysis with the unwinding of duplex DNA by translocating in the 3'-5' direction.</text>
        <dbReference type="EC" id="5.6.2.4"/>
    </reaction>
</comment>
<dbReference type="InterPro" id="IPR001650">
    <property type="entry name" value="Helicase_C-like"/>
</dbReference>
<dbReference type="PROSITE" id="PS51192">
    <property type="entry name" value="HELICASE_ATP_BIND_1"/>
    <property type="match status" value="1"/>
</dbReference>
<dbReference type="GO" id="GO:0016787">
    <property type="term" value="F:hydrolase activity"/>
    <property type="evidence" value="ECO:0007669"/>
    <property type="project" value="UniProtKB-KW"/>
</dbReference>
<dbReference type="PROSITE" id="PS51194">
    <property type="entry name" value="HELICASE_CTER"/>
    <property type="match status" value="1"/>
</dbReference>
<keyword evidence="3" id="KW-0067">ATP-binding</keyword>
<dbReference type="EC" id="5.6.2.4" evidence="5"/>
<dbReference type="InterPro" id="IPR011545">
    <property type="entry name" value="DEAD/DEAH_box_helicase_dom"/>
</dbReference>
<dbReference type="EMBL" id="ML179871">
    <property type="protein sequence ID" value="THU80775.1"/>
    <property type="molecule type" value="Genomic_DNA"/>
</dbReference>
<organism evidence="8 9">
    <name type="scientific">Dendrothele bispora (strain CBS 962.96)</name>
    <dbReference type="NCBI Taxonomy" id="1314807"/>
    <lineage>
        <taxon>Eukaryota</taxon>
        <taxon>Fungi</taxon>
        <taxon>Dikarya</taxon>
        <taxon>Basidiomycota</taxon>
        <taxon>Agaricomycotina</taxon>
        <taxon>Agaricomycetes</taxon>
        <taxon>Agaricomycetidae</taxon>
        <taxon>Agaricales</taxon>
        <taxon>Agaricales incertae sedis</taxon>
        <taxon>Dendrothele</taxon>
    </lineage>
</organism>
<dbReference type="GO" id="GO:0005524">
    <property type="term" value="F:ATP binding"/>
    <property type="evidence" value="ECO:0007669"/>
    <property type="project" value="UniProtKB-KW"/>
</dbReference>
<dbReference type="GO" id="GO:0003676">
    <property type="term" value="F:nucleic acid binding"/>
    <property type="evidence" value="ECO:0007669"/>
    <property type="project" value="InterPro"/>
</dbReference>
<feature type="domain" description="Helicase C-terminal" evidence="7">
    <location>
        <begin position="254"/>
        <end position="412"/>
    </location>
</feature>
<protein>
    <recommendedName>
        <fullName evidence="5">DNA 3'-5' helicase</fullName>
        <ecNumber evidence="5">5.6.2.4</ecNumber>
    </recommendedName>
</protein>
<keyword evidence="8" id="KW-0378">Hydrolase</keyword>
<dbReference type="Gene3D" id="3.40.50.300">
    <property type="entry name" value="P-loop containing nucleotide triphosphate hydrolases"/>
    <property type="match status" value="2"/>
</dbReference>
<dbReference type="GO" id="GO:0009378">
    <property type="term" value="F:four-way junction helicase activity"/>
    <property type="evidence" value="ECO:0007669"/>
    <property type="project" value="TreeGrafter"/>
</dbReference>
<evidence type="ECO:0000313" key="8">
    <source>
        <dbReference type="EMBL" id="THU80775.1"/>
    </source>
</evidence>
<evidence type="ECO:0000256" key="2">
    <source>
        <dbReference type="ARBA" id="ARBA00022741"/>
    </source>
</evidence>
<dbReference type="Pfam" id="PF00271">
    <property type="entry name" value="Helicase_C"/>
    <property type="match status" value="1"/>
</dbReference>
<sequence>MAPIPKWTDPIGSDILKQIISRRVPQWPDGLRDYQLENIPRVLAGQNILVFTATGDGKSSFYDIPLLVHRVVRKPRLISAFSAIVVTPTKGLADSIIHEAKEFGLSGFSYCHDNITKYRNTDLVSSICSCTKWQLICVDPERLATPEWTTILRDKEFLKNLVLFCVEEAHLIRSWGPQFRPYFEFIGATARGFIPEGVSLVGLSATCAPGPDTLAICHSLGMFGDSYHLIRRSNERTNMQVIVDPLRRKKGVSKYAKILEYLQSGRKAVIHVNTIPDCYDIYEFLWNHVPPGTSPLHRMQMYHSLCTDDYNRETFDLIDSDSKLQVVIATVAFTLGINRKSILDSISFGFPSTLDEFWQAKGRAGRAPNVICRGIAIVPEKNIDHAKAIVRAYHESDSTSLSVPKYKSKKKTKQTDDATSTMDIGKALFLAEETCLTGNINEHYGNPPLEISRLDCKQAGRKVYCSRCALRLLYHVNRRHLLGNTNVQACGFGYWTFGN</sequence>
<dbReference type="OrthoDB" id="3260945at2759"/>
<dbReference type="Proteomes" id="UP000297245">
    <property type="component" value="Unassembled WGS sequence"/>
</dbReference>
<evidence type="ECO:0000256" key="5">
    <source>
        <dbReference type="ARBA" id="ARBA00034808"/>
    </source>
</evidence>
<comment type="similarity">
    <text evidence="1">Belongs to the helicase family. RecQ subfamily.</text>
</comment>
<dbReference type="AlphaFoldDB" id="A0A4V4HBU3"/>
<evidence type="ECO:0000256" key="4">
    <source>
        <dbReference type="ARBA" id="ARBA00034617"/>
    </source>
</evidence>
<feature type="domain" description="Helicase ATP-binding" evidence="6">
    <location>
        <begin position="39"/>
        <end position="206"/>
    </location>
</feature>
<dbReference type="GO" id="GO:0043138">
    <property type="term" value="F:3'-5' DNA helicase activity"/>
    <property type="evidence" value="ECO:0007669"/>
    <property type="project" value="UniProtKB-EC"/>
</dbReference>
<dbReference type="GO" id="GO:0000724">
    <property type="term" value="P:double-strand break repair via homologous recombination"/>
    <property type="evidence" value="ECO:0007669"/>
    <property type="project" value="TreeGrafter"/>
</dbReference>
<dbReference type="SUPFAM" id="SSF52540">
    <property type="entry name" value="P-loop containing nucleoside triphosphate hydrolases"/>
    <property type="match status" value="1"/>
</dbReference>
<dbReference type="InterPro" id="IPR014001">
    <property type="entry name" value="Helicase_ATP-bd"/>
</dbReference>
<dbReference type="GO" id="GO:0005634">
    <property type="term" value="C:nucleus"/>
    <property type="evidence" value="ECO:0007669"/>
    <property type="project" value="TreeGrafter"/>
</dbReference>
<dbReference type="PANTHER" id="PTHR13710:SF120">
    <property type="entry name" value="BIFUNCTIONAL 3'-5' EXONUCLEASE_ATP-DEPENDENT HELICASE WRN"/>
    <property type="match status" value="1"/>
</dbReference>
<dbReference type="SMART" id="SM00487">
    <property type="entry name" value="DEXDc"/>
    <property type="match status" value="1"/>
</dbReference>
<name>A0A4V4HBU3_DENBC</name>
<evidence type="ECO:0000256" key="3">
    <source>
        <dbReference type="ARBA" id="ARBA00022840"/>
    </source>
</evidence>
<gene>
    <name evidence="8" type="ORF">K435DRAFT_809618</name>
</gene>
<dbReference type="GO" id="GO:0005694">
    <property type="term" value="C:chromosome"/>
    <property type="evidence" value="ECO:0007669"/>
    <property type="project" value="TreeGrafter"/>
</dbReference>
<dbReference type="Pfam" id="PF00270">
    <property type="entry name" value="DEAD"/>
    <property type="match status" value="1"/>
</dbReference>
<dbReference type="InterPro" id="IPR027417">
    <property type="entry name" value="P-loop_NTPase"/>
</dbReference>
<evidence type="ECO:0000256" key="1">
    <source>
        <dbReference type="ARBA" id="ARBA00005446"/>
    </source>
</evidence>
<accession>A0A4V4HBU3</accession>
<reference evidence="8 9" key="1">
    <citation type="journal article" date="2019" name="Nat. Ecol. Evol.">
        <title>Megaphylogeny resolves global patterns of mushroom evolution.</title>
        <authorList>
            <person name="Varga T."/>
            <person name="Krizsan K."/>
            <person name="Foldi C."/>
            <person name="Dima B."/>
            <person name="Sanchez-Garcia M."/>
            <person name="Sanchez-Ramirez S."/>
            <person name="Szollosi G.J."/>
            <person name="Szarkandi J.G."/>
            <person name="Papp V."/>
            <person name="Albert L."/>
            <person name="Andreopoulos W."/>
            <person name="Angelini C."/>
            <person name="Antonin V."/>
            <person name="Barry K.W."/>
            <person name="Bougher N.L."/>
            <person name="Buchanan P."/>
            <person name="Buyck B."/>
            <person name="Bense V."/>
            <person name="Catcheside P."/>
            <person name="Chovatia M."/>
            <person name="Cooper J."/>
            <person name="Damon W."/>
            <person name="Desjardin D."/>
            <person name="Finy P."/>
            <person name="Geml J."/>
            <person name="Haridas S."/>
            <person name="Hughes K."/>
            <person name="Justo A."/>
            <person name="Karasinski D."/>
            <person name="Kautmanova I."/>
            <person name="Kiss B."/>
            <person name="Kocsube S."/>
            <person name="Kotiranta H."/>
            <person name="LaButti K.M."/>
            <person name="Lechner B.E."/>
            <person name="Liimatainen K."/>
            <person name="Lipzen A."/>
            <person name="Lukacs Z."/>
            <person name="Mihaltcheva S."/>
            <person name="Morgado L.N."/>
            <person name="Niskanen T."/>
            <person name="Noordeloos M.E."/>
            <person name="Ohm R.A."/>
            <person name="Ortiz-Santana B."/>
            <person name="Ovrebo C."/>
            <person name="Racz N."/>
            <person name="Riley R."/>
            <person name="Savchenko A."/>
            <person name="Shiryaev A."/>
            <person name="Soop K."/>
            <person name="Spirin V."/>
            <person name="Szebenyi C."/>
            <person name="Tomsovsky M."/>
            <person name="Tulloss R.E."/>
            <person name="Uehling J."/>
            <person name="Grigoriev I.V."/>
            <person name="Vagvolgyi C."/>
            <person name="Papp T."/>
            <person name="Martin F.M."/>
            <person name="Miettinen O."/>
            <person name="Hibbett D.S."/>
            <person name="Nagy L.G."/>
        </authorList>
    </citation>
    <scope>NUCLEOTIDE SEQUENCE [LARGE SCALE GENOMIC DNA]</scope>
    <source>
        <strain evidence="8 9">CBS 962.96</strain>
    </source>
</reference>